<dbReference type="AlphaFoldDB" id="A0AAE6X316"/>
<sequence>MLVVVVFLLVLPSTQADASLLDPNSDSTLKTFIVELKEQAKSNTAEIKQSALENIRAIDNMTLAEKIDFIKALKDPEVLKQNITVNSSKNVMEPENPPLEEIAVLNTSASLMPNNITTFSATPLTQSVAKNFQFYYKNKVKMFSLHLDTTFYIKNYKVTKSISAKSYIAYKSPNLASIQRVDIQHYVDKYQLAYAKAKYQFSYKTSRFGSYIGGVKGISIKGCGNGVLCYDNSWTEN</sequence>
<dbReference type="Proteomes" id="UP000501122">
    <property type="component" value="Chromosome"/>
</dbReference>
<keyword evidence="1" id="KW-0732">Signal</keyword>
<dbReference type="EMBL" id="CP047363">
    <property type="protein sequence ID" value="QIH79074.1"/>
    <property type="molecule type" value="Genomic_DNA"/>
</dbReference>
<organism evidence="2 3">
    <name type="scientific">Macrococcoides canis</name>
    <dbReference type="NCBI Taxonomy" id="1855823"/>
    <lineage>
        <taxon>Bacteria</taxon>
        <taxon>Bacillati</taxon>
        <taxon>Bacillota</taxon>
        <taxon>Bacilli</taxon>
        <taxon>Bacillales</taxon>
        <taxon>Staphylococcaceae</taxon>
        <taxon>Macrococcoides</taxon>
    </lineage>
</organism>
<proteinExistence type="predicted"/>
<evidence type="ECO:0000313" key="3">
    <source>
        <dbReference type="Proteomes" id="UP000501122"/>
    </source>
</evidence>
<feature type="signal peptide" evidence="1">
    <location>
        <begin position="1"/>
        <end position="18"/>
    </location>
</feature>
<name>A0AAE6X316_9STAP</name>
<evidence type="ECO:0000313" key="2">
    <source>
        <dbReference type="EMBL" id="QIH79074.1"/>
    </source>
</evidence>
<accession>A0AAE6X316</accession>
<feature type="chain" id="PRO_5042168088" evidence="1">
    <location>
        <begin position="19"/>
        <end position="237"/>
    </location>
</feature>
<reference evidence="2" key="1">
    <citation type="journal article" date="2020" name="Antimicrob. Agents Chemother.">
        <title>The novel macrolide resistance genes mef(D), msr(F) and msr(H) are present on resistance islands in Macrococcus canis, Macrococcus caseolyticus and Staphylococcus aureus.</title>
        <authorList>
            <person name="Schwendener S."/>
            <person name="Dona V."/>
            <person name="Perreten V."/>
        </authorList>
    </citation>
    <scope>NUCLEOTIDE SEQUENCE</scope>
    <source>
        <strain evidence="2">Epi0076A</strain>
    </source>
</reference>
<evidence type="ECO:0000256" key="1">
    <source>
        <dbReference type="SAM" id="SignalP"/>
    </source>
</evidence>
<dbReference type="RefSeq" id="WP_164953818.1">
    <property type="nucleotide sequence ID" value="NZ_CP047363.1"/>
</dbReference>
<protein>
    <submittedName>
        <fullName evidence="2">Uncharacterized protein</fullName>
    </submittedName>
</protein>
<gene>
    <name evidence="2" type="ORF">GTN30_10500</name>
</gene>